<dbReference type="InterPro" id="IPR023214">
    <property type="entry name" value="HAD_sf"/>
</dbReference>
<evidence type="ECO:0000313" key="4">
    <source>
        <dbReference type="Proteomes" id="UP000464317"/>
    </source>
</evidence>
<dbReference type="GO" id="GO:0016791">
    <property type="term" value="F:phosphatase activity"/>
    <property type="evidence" value="ECO:0007669"/>
    <property type="project" value="TreeGrafter"/>
</dbReference>
<dbReference type="NCBIfam" id="TIGR01484">
    <property type="entry name" value="HAD-SF-IIB"/>
    <property type="match status" value="1"/>
</dbReference>
<protein>
    <submittedName>
        <fullName evidence="3">Haloacid dehalogenase</fullName>
    </submittedName>
</protein>
<dbReference type="InterPro" id="IPR000150">
    <property type="entry name" value="Cof"/>
</dbReference>
<comment type="similarity">
    <text evidence="2">Belongs to the HAD-like hydrolase superfamily. Cof family.</text>
</comment>
<dbReference type="PANTHER" id="PTHR10000:SF8">
    <property type="entry name" value="HAD SUPERFAMILY HYDROLASE-LIKE, TYPE 3"/>
    <property type="match status" value="1"/>
</dbReference>
<sequence>MKQLKDIIKIAAFDVDGTILPNGSLKFSNNIRKMFGLLKNNGITTVISTAREFATIGDFLDQLDPVDYFIGANGSFVWDNQNKKFLFKNTLNKDEVVKLYDSFSSEIKGFLITDFNKVYKSPQTPLNSWFIKPFEENYKNYDEALLSNTDLYIITINTTNVRDLSDKMETYIKENNFKMEISARWSGGFFITPMNVNKSSTLKNLCSHLNLSMDNLIAFGDSSNDFEMIRDAYYGIAMQRANEKIKSVAKEVAMDCEYDGAFFKLKELKLI</sequence>
<proteinExistence type="inferred from homology"/>
<dbReference type="KEGG" id="mfel:JPM2_1570"/>
<dbReference type="Gene3D" id="3.40.50.1000">
    <property type="entry name" value="HAD superfamily/HAD-like"/>
    <property type="match status" value="1"/>
</dbReference>
<evidence type="ECO:0000256" key="2">
    <source>
        <dbReference type="ARBA" id="ARBA00034778"/>
    </source>
</evidence>
<keyword evidence="4" id="KW-1185">Reference proteome</keyword>
<gene>
    <name evidence="3" type="ORF">JPM2_1570</name>
</gene>
<dbReference type="InterPro" id="IPR036412">
    <property type="entry name" value="HAD-like_sf"/>
</dbReference>
<dbReference type="NCBIfam" id="TIGR00099">
    <property type="entry name" value="Cof-subfamily"/>
    <property type="match status" value="1"/>
</dbReference>
<comment type="cofactor">
    <cofactor evidence="1">
        <name>Mg(2+)</name>
        <dbReference type="ChEBI" id="CHEBI:18420"/>
    </cofactor>
</comment>
<dbReference type="EMBL" id="AP022325">
    <property type="protein sequence ID" value="BBU47464.1"/>
    <property type="molecule type" value="Genomic_DNA"/>
</dbReference>
<name>A0A809S8L9_9BACT</name>
<dbReference type="PANTHER" id="PTHR10000">
    <property type="entry name" value="PHOSPHOSERINE PHOSPHATASE"/>
    <property type="match status" value="1"/>
</dbReference>
<dbReference type="Gene3D" id="3.30.1240.10">
    <property type="match status" value="1"/>
</dbReference>
<accession>A0A809S8L9</accession>
<organism evidence="3 4">
    <name type="scientific">Mycoplasmopsis felis</name>
    <dbReference type="NCBI Taxonomy" id="33923"/>
    <lineage>
        <taxon>Bacteria</taxon>
        <taxon>Bacillati</taxon>
        <taxon>Mycoplasmatota</taxon>
        <taxon>Mycoplasmoidales</taxon>
        <taxon>Metamycoplasmataceae</taxon>
        <taxon>Mycoplasmopsis</taxon>
    </lineage>
</organism>
<evidence type="ECO:0000313" key="3">
    <source>
        <dbReference type="EMBL" id="BBU47464.1"/>
    </source>
</evidence>
<dbReference type="GO" id="GO:0000287">
    <property type="term" value="F:magnesium ion binding"/>
    <property type="evidence" value="ECO:0007669"/>
    <property type="project" value="TreeGrafter"/>
</dbReference>
<dbReference type="RefSeq" id="WP_161552980.1">
    <property type="nucleotide sequence ID" value="NZ_AP022325.1"/>
</dbReference>
<dbReference type="Proteomes" id="UP000464317">
    <property type="component" value="Chromosome"/>
</dbReference>
<dbReference type="InterPro" id="IPR006379">
    <property type="entry name" value="HAD-SF_hydro_IIB"/>
</dbReference>
<evidence type="ECO:0000256" key="1">
    <source>
        <dbReference type="ARBA" id="ARBA00001946"/>
    </source>
</evidence>
<dbReference type="PROSITE" id="PS01229">
    <property type="entry name" value="COF_2"/>
    <property type="match status" value="1"/>
</dbReference>
<dbReference type="Pfam" id="PF08282">
    <property type="entry name" value="Hydrolase_3"/>
    <property type="match status" value="1"/>
</dbReference>
<dbReference type="NCBIfam" id="NF045966">
    <property type="entry name" value="YcsE_rel_Pase"/>
    <property type="match status" value="1"/>
</dbReference>
<dbReference type="AlphaFoldDB" id="A0A809S8L9"/>
<dbReference type="SUPFAM" id="SSF56784">
    <property type="entry name" value="HAD-like"/>
    <property type="match status" value="1"/>
</dbReference>
<reference evidence="3 4" key="1">
    <citation type="submission" date="2020-01" db="EMBL/GenBank/DDBJ databases">
        <title>Complete genome sequence of Mycoplasma felis strain Myco-2.</title>
        <authorList>
            <person name="Kinoshita Y."/>
            <person name="Niwa H."/>
            <person name="Uchida-Fujii E."/>
            <person name="Nukada T."/>
        </authorList>
    </citation>
    <scope>NUCLEOTIDE SEQUENCE [LARGE SCALE GENOMIC DNA]</scope>
    <source>
        <strain evidence="3 4">Myco-2</strain>
    </source>
</reference>
<dbReference type="GO" id="GO:0005829">
    <property type="term" value="C:cytosol"/>
    <property type="evidence" value="ECO:0007669"/>
    <property type="project" value="TreeGrafter"/>
</dbReference>